<name>A0A5C6UUN5_9FLAO</name>
<comment type="caution">
    <text evidence="1">The sequence shown here is derived from an EMBL/GenBank/DDBJ whole genome shotgun (WGS) entry which is preliminary data.</text>
</comment>
<dbReference type="EMBL" id="VORB01000008">
    <property type="protein sequence ID" value="TXC77092.1"/>
    <property type="molecule type" value="Genomic_DNA"/>
</dbReference>
<gene>
    <name evidence="1" type="ORF">FRX97_09520</name>
</gene>
<evidence type="ECO:0000313" key="2">
    <source>
        <dbReference type="Proteomes" id="UP000321168"/>
    </source>
</evidence>
<proteinExistence type="predicted"/>
<protein>
    <submittedName>
        <fullName evidence="1">Uncharacterized protein</fullName>
    </submittedName>
</protein>
<keyword evidence="2" id="KW-1185">Reference proteome</keyword>
<dbReference type="Proteomes" id="UP000321168">
    <property type="component" value="Unassembled WGS sequence"/>
</dbReference>
<evidence type="ECO:0000313" key="1">
    <source>
        <dbReference type="EMBL" id="TXC77092.1"/>
    </source>
</evidence>
<sequence>MLGKKCQLTVGTLSINTSLQFYLKIGFRVVAKGKSPYNWCKITDDSLLMLLYENGNNYLGITYFSESLTPSMDLITGLNIPLVQNAPNEKIFITKEDLIVTLAGSGDTENMVNVVLAAEEYLSGGRKKFPIKNKFLGTFGELGVLVNSVMQSKDYWADLGYREIHFNEKPYRRELITDDLFNLGLHENGKMVPQSIIYYCDDLESVKFELDQIGVHHEEEHFPFWNEKHPIHVRTPEQQHIYIAEI</sequence>
<accession>A0A5C6UUN5</accession>
<dbReference type="RefSeq" id="WP_147014980.1">
    <property type="nucleotide sequence ID" value="NZ_VORB01000008.1"/>
</dbReference>
<organism evidence="1 2">
    <name type="scientific">Luteibaculum oceani</name>
    <dbReference type="NCBI Taxonomy" id="1294296"/>
    <lineage>
        <taxon>Bacteria</taxon>
        <taxon>Pseudomonadati</taxon>
        <taxon>Bacteroidota</taxon>
        <taxon>Flavobacteriia</taxon>
        <taxon>Flavobacteriales</taxon>
        <taxon>Luteibaculaceae</taxon>
        <taxon>Luteibaculum</taxon>
    </lineage>
</organism>
<dbReference type="AlphaFoldDB" id="A0A5C6UUN5"/>
<reference evidence="1 2" key="1">
    <citation type="submission" date="2019-08" db="EMBL/GenBank/DDBJ databases">
        <title>Genome of Luteibaculum oceani JCM 18817.</title>
        <authorList>
            <person name="Bowman J.P."/>
        </authorList>
    </citation>
    <scope>NUCLEOTIDE SEQUENCE [LARGE SCALE GENOMIC DNA]</scope>
    <source>
        <strain evidence="1 2">JCM 18817</strain>
    </source>
</reference>